<dbReference type="InterPro" id="IPR055348">
    <property type="entry name" value="DctQ"/>
</dbReference>
<protein>
    <recommendedName>
        <fullName evidence="9">TRAP transporter small permease protein</fullName>
    </recommendedName>
</protein>
<sequence length="187" mass="20992">MSDIIRLLYRLCEAVVALFMFLMFATFIVQVAIRYGARLDALTGALPFLDPGYYGWTLEFCLALWVWLIFWGNAFVVRRHEHVTFDLLAQSVPFPVARAFLVITGLVIGIGLLASVEPTWSRFKILRIKQTATLGDVFGDWIRMRDVYVIYIVFLVAVGLRALWSAVRALRGDGAGLTTGSGERGPE</sequence>
<accession>A0ABT3QXF3</accession>
<evidence type="ECO:0000259" key="10">
    <source>
        <dbReference type="Pfam" id="PF04290"/>
    </source>
</evidence>
<dbReference type="Pfam" id="PF04290">
    <property type="entry name" value="DctQ"/>
    <property type="match status" value="1"/>
</dbReference>
<evidence type="ECO:0000256" key="9">
    <source>
        <dbReference type="RuleBase" id="RU369079"/>
    </source>
</evidence>
<evidence type="ECO:0000256" key="8">
    <source>
        <dbReference type="ARBA" id="ARBA00038436"/>
    </source>
</evidence>
<keyword evidence="7 9" id="KW-0472">Membrane</keyword>
<evidence type="ECO:0000256" key="6">
    <source>
        <dbReference type="ARBA" id="ARBA00022989"/>
    </source>
</evidence>
<comment type="similarity">
    <text evidence="8 9">Belongs to the TRAP transporter small permease family.</text>
</comment>
<feature type="transmembrane region" description="Helical" evidence="9">
    <location>
        <begin position="7"/>
        <end position="33"/>
    </location>
</feature>
<reference evidence="11 12" key="1">
    <citation type="journal article" date="2016" name="Int. J. Syst. Evol. Microbiol.">
        <title>Labrenzia salina sp. nov., isolated from the rhizosphere of the halophyte Arthrocnemum macrostachyum.</title>
        <authorList>
            <person name="Camacho M."/>
            <person name="Redondo-Gomez S."/>
            <person name="Rodriguez-Llorente I."/>
            <person name="Rohde M."/>
            <person name="Sproer C."/>
            <person name="Schumann P."/>
            <person name="Klenk H.P."/>
            <person name="Montero-Calasanz M.D.C."/>
        </authorList>
    </citation>
    <scope>NUCLEOTIDE SEQUENCE [LARGE SCALE GENOMIC DNA]</scope>
    <source>
        <strain evidence="11 12">DSM 29163</strain>
    </source>
</reference>
<keyword evidence="6 9" id="KW-1133">Transmembrane helix</keyword>
<comment type="subcellular location">
    <subcellularLocation>
        <location evidence="1 9">Cell inner membrane</location>
        <topology evidence="1 9">Multi-pass membrane protein</topology>
    </subcellularLocation>
</comment>
<keyword evidence="2 9" id="KW-0813">Transport</keyword>
<comment type="function">
    <text evidence="9">Part of the tripartite ATP-independent periplasmic (TRAP) transport system.</text>
</comment>
<dbReference type="RefSeq" id="WP_265961227.1">
    <property type="nucleotide sequence ID" value="NZ_JAPEVI010000002.1"/>
</dbReference>
<keyword evidence="4 9" id="KW-0997">Cell inner membrane</keyword>
<feature type="domain" description="Tripartite ATP-independent periplasmic transporters DctQ component" evidence="10">
    <location>
        <begin position="53"/>
        <end position="170"/>
    </location>
</feature>
<gene>
    <name evidence="11" type="ORF">ON753_03795</name>
</gene>
<comment type="subunit">
    <text evidence="9">The complex comprises the extracytoplasmic solute receptor protein and the two transmembrane proteins.</text>
</comment>
<dbReference type="PANTHER" id="PTHR35011">
    <property type="entry name" value="2,3-DIKETO-L-GULONATE TRAP TRANSPORTER SMALL PERMEASE PROTEIN YIAM"/>
    <property type="match status" value="1"/>
</dbReference>
<name>A0ABT3QXF3_9HYPH</name>
<evidence type="ECO:0000313" key="12">
    <source>
        <dbReference type="Proteomes" id="UP001300261"/>
    </source>
</evidence>
<keyword evidence="12" id="KW-1185">Reference proteome</keyword>
<evidence type="ECO:0000256" key="5">
    <source>
        <dbReference type="ARBA" id="ARBA00022692"/>
    </source>
</evidence>
<dbReference type="PANTHER" id="PTHR35011:SF2">
    <property type="entry name" value="2,3-DIKETO-L-GULONATE TRAP TRANSPORTER SMALL PERMEASE PROTEIN YIAM"/>
    <property type="match status" value="1"/>
</dbReference>
<evidence type="ECO:0000256" key="4">
    <source>
        <dbReference type="ARBA" id="ARBA00022519"/>
    </source>
</evidence>
<keyword evidence="5 9" id="KW-0812">Transmembrane</keyword>
<dbReference type="Proteomes" id="UP001300261">
    <property type="component" value="Unassembled WGS sequence"/>
</dbReference>
<comment type="caution">
    <text evidence="11">The sequence shown here is derived from an EMBL/GenBank/DDBJ whole genome shotgun (WGS) entry which is preliminary data.</text>
</comment>
<evidence type="ECO:0000256" key="3">
    <source>
        <dbReference type="ARBA" id="ARBA00022475"/>
    </source>
</evidence>
<feature type="transmembrane region" description="Helical" evidence="9">
    <location>
        <begin position="147"/>
        <end position="164"/>
    </location>
</feature>
<evidence type="ECO:0000256" key="2">
    <source>
        <dbReference type="ARBA" id="ARBA00022448"/>
    </source>
</evidence>
<dbReference type="InterPro" id="IPR007387">
    <property type="entry name" value="TRAP_DctQ"/>
</dbReference>
<evidence type="ECO:0000313" key="11">
    <source>
        <dbReference type="EMBL" id="MCX2721531.1"/>
    </source>
</evidence>
<evidence type="ECO:0000256" key="1">
    <source>
        <dbReference type="ARBA" id="ARBA00004429"/>
    </source>
</evidence>
<proteinExistence type="inferred from homology"/>
<dbReference type="EMBL" id="JAPEVI010000002">
    <property type="protein sequence ID" value="MCX2721531.1"/>
    <property type="molecule type" value="Genomic_DNA"/>
</dbReference>
<evidence type="ECO:0000256" key="7">
    <source>
        <dbReference type="ARBA" id="ARBA00023136"/>
    </source>
</evidence>
<keyword evidence="3" id="KW-1003">Cell membrane</keyword>
<organism evidence="11 12">
    <name type="scientific">Roseibium salinum</name>
    <dbReference type="NCBI Taxonomy" id="1604349"/>
    <lineage>
        <taxon>Bacteria</taxon>
        <taxon>Pseudomonadati</taxon>
        <taxon>Pseudomonadota</taxon>
        <taxon>Alphaproteobacteria</taxon>
        <taxon>Hyphomicrobiales</taxon>
        <taxon>Stappiaceae</taxon>
        <taxon>Roseibium</taxon>
    </lineage>
</organism>
<feature type="transmembrane region" description="Helical" evidence="9">
    <location>
        <begin position="53"/>
        <end position="76"/>
    </location>
</feature>
<feature type="transmembrane region" description="Helical" evidence="9">
    <location>
        <begin position="96"/>
        <end position="116"/>
    </location>
</feature>